<gene>
    <name evidence="1" type="ORF">TNCV_2447511</name>
</gene>
<protein>
    <submittedName>
        <fullName evidence="1">Uncharacterized protein</fullName>
    </submittedName>
</protein>
<keyword evidence="2" id="KW-1185">Reference proteome</keyword>
<proteinExistence type="predicted"/>
<dbReference type="Proteomes" id="UP000887159">
    <property type="component" value="Unassembled WGS sequence"/>
</dbReference>
<reference evidence="1" key="1">
    <citation type="submission" date="2020-08" db="EMBL/GenBank/DDBJ databases">
        <title>Multicomponent nature underlies the extraordinary mechanical properties of spider dragline silk.</title>
        <authorList>
            <person name="Kono N."/>
            <person name="Nakamura H."/>
            <person name="Mori M."/>
            <person name="Yoshida Y."/>
            <person name="Ohtoshi R."/>
            <person name="Malay A.D."/>
            <person name="Moran D.A.P."/>
            <person name="Tomita M."/>
            <person name="Numata K."/>
            <person name="Arakawa K."/>
        </authorList>
    </citation>
    <scope>NUCLEOTIDE SEQUENCE</scope>
</reference>
<evidence type="ECO:0000313" key="2">
    <source>
        <dbReference type="Proteomes" id="UP000887159"/>
    </source>
</evidence>
<comment type="caution">
    <text evidence="1">The sequence shown here is derived from an EMBL/GenBank/DDBJ whole genome shotgun (WGS) entry which is preliminary data.</text>
</comment>
<sequence length="101" mass="11574">MARCTPIVSRSFEQHSADSTFWLDTTQILRENTLGVIRAFHLSFSSANLTRGLKARWLFRVRTCCKDAIHLQTPMSYTGFKPRSYGIAVSVSNHHTRWVTT</sequence>
<dbReference type="AlphaFoldDB" id="A0A8X6VMX9"/>
<organism evidence="1 2">
    <name type="scientific">Trichonephila clavipes</name>
    <name type="common">Golden silk orbweaver</name>
    <name type="synonym">Nephila clavipes</name>
    <dbReference type="NCBI Taxonomy" id="2585209"/>
    <lineage>
        <taxon>Eukaryota</taxon>
        <taxon>Metazoa</taxon>
        <taxon>Ecdysozoa</taxon>
        <taxon>Arthropoda</taxon>
        <taxon>Chelicerata</taxon>
        <taxon>Arachnida</taxon>
        <taxon>Araneae</taxon>
        <taxon>Araneomorphae</taxon>
        <taxon>Entelegynae</taxon>
        <taxon>Araneoidea</taxon>
        <taxon>Nephilidae</taxon>
        <taxon>Trichonephila</taxon>
    </lineage>
</organism>
<evidence type="ECO:0000313" key="1">
    <source>
        <dbReference type="EMBL" id="GFY12560.1"/>
    </source>
</evidence>
<dbReference type="EMBL" id="BMAU01021315">
    <property type="protein sequence ID" value="GFY12560.1"/>
    <property type="molecule type" value="Genomic_DNA"/>
</dbReference>
<name>A0A8X6VMX9_TRICX</name>
<accession>A0A8X6VMX9</accession>